<dbReference type="InterPro" id="IPR029044">
    <property type="entry name" value="Nucleotide-diphossugar_trans"/>
</dbReference>
<sequence length="1112" mass="125261">QNQPHPLQTQQYFGGQYDNDIDYYNRSQSPPQSPPQSPQNYSTRFAVDPRQVTRSPSYGRSGELSRNRSMIRPERHRPRPTMINNQHHRTASIDPNQSQTNPQQQGPSRLSRYGSNGSHHKKKVKKDLFADFHFWPFFAKVATFWAPSFIISKCGMRDPLVRQAWREKVTLCMIIIFICLLLAILTFGLRPALCPEDTSSRAAYSIRQDNNSLVKVVRDDVLIYGKIYNFSLVQSYLSQVNNITMNTNFKGVDLSPLFDNTNGACARYDALVSKNITATCKVEDPYSPGIFLQAADGNCLPTPKIQSSGSLAYEWFDILPNNINPRPFLIVYNNAVINITQYAINNVPYFGTDLHRILGKVVAKDGTQLLNSRAQYKTAMNCIERRYAAGVLSTQTIGCFATNIIMLVSLAVILAVIVIRFVMAIVFSWFMSSKLTKVVKTKDGLQVKGDPLYTIMLVTCYSEGEAGLRTTMDSLASTEYSDKHKLFCVIADGLIKGEGNKKTTPDICLDLIELPPDIPDPEPCSYIAIADGEKQFNMAKVYAGHYTKDNHRVPVILIVKVGSEKEQTTPKPGNRGKRDSQIILMSFFQHVYWNDRFTELDYELFWKIYYLMGVTADKFELILMVDADTEVAPTSLTYMVSAMKTDPKIMGLCGETRIANKTASWVSAIQVFEYFISHHLGKAFESVFGGVTCLPGCFCMYRLKAPKEDQWIPILSNPDVVSEYQQNIVTTLHSKNLLLLGEDRYLSTLMLRSFPKRKMMFVPEAMCHTVVPDEFSVLLSQRRRWINSTVHNLLELVLVSDLCGIACLSMQFMVMLELIGTVVLPAAICFTILLILMTILTKDAQVIPLLLLGAVLGLPGVLIVITTRKVVYVMWMIVYLLALPIWNFVLPVYAYWHFDDFSWGETRKVSGDDGGDDHGKKAGVFDTSMIVMKKWEDWERERRCMTLKKLPLRNSIKTGSSEASSRTAVDRNNQHQRQQGNRHLVSDPTLVPPKPLYANSGSNRSSHEHEYQQNPYPHQQPYPASQSQSSLLSHGGSGESLNSTPSSRGRVSPFATPMIEQNTNFFPPHNFTSGGPSSPPPQTSSSSRRNLLPFEARQSVPMQFPPPRHDSG</sequence>
<dbReference type="GO" id="GO:0005886">
    <property type="term" value="C:plasma membrane"/>
    <property type="evidence" value="ECO:0007669"/>
    <property type="project" value="UniProtKB-SubCell"/>
</dbReference>
<dbReference type="CDD" id="cd04190">
    <property type="entry name" value="Chitin_synth_C"/>
    <property type="match status" value="1"/>
</dbReference>
<feature type="compositionally biased region" description="Low complexity" evidence="10">
    <location>
        <begin position="1012"/>
        <end position="1043"/>
    </location>
</feature>
<keyword evidence="8 11" id="KW-0472">Membrane</keyword>
<proteinExistence type="predicted"/>
<evidence type="ECO:0000256" key="4">
    <source>
        <dbReference type="ARBA" id="ARBA00022676"/>
    </source>
</evidence>
<gene>
    <name evidence="13" type="ORF">ALEPTO_LOCUS9769</name>
</gene>
<evidence type="ECO:0000256" key="6">
    <source>
        <dbReference type="ARBA" id="ARBA00022692"/>
    </source>
</evidence>
<dbReference type="SUPFAM" id="SSF53448">
    <property type="entry name" value="Nucleotide-diphospho-sugar transferases"/>
    <property type="match status" value="1"/>
</dbReference>
<feature type="region of interest" description="Disordered" evidence="10">
    <location>
        <begin position="955"/>
        <end position="1112"/>
    </location>
</feature>
<evidence type="ECO:0000256" key="11">
    <source>
        <dbReference type="SAM" id="Phobius"/>
    </source>
</evidence>
<dbReference type="Pfam" id="PF22997">
    <property type="entry name" value="CHS4"/>
    <property type="match status" value="1"/>
</dbReference>
<evidence type="ECO:0000256" key="2">
    <source>
        <dbReference type="ARBA" id="ARBA00012543"/>
    </source>
</evidence>
<feature type="compositionally biased region" description="Polar residues" evidence="10">
    <location>
        <begin position="93"/>
        <end position="117"/>
    </location>
</feature>
<feature type="transmembrane region" description="Helical" evidence="11">
    <location>
        <begin position="846"/>
        <end position="866"/>
    </location>
</feature>
<dbReference type="AlphaFoldDB" id="A0A9N9DND4"/>
<dbReference type="GO" id="GO:0006031">
    <property type="term" value="P:chitin biosynthetic process"/>
    <property type="evidence" value="ECO:0007669"/>
    <property type="project" value="TreeGrafter"/>
</dbReference>
<keyword evidence="3" id="KW-1003">Cell membrane</keyword>
<keyword evidence="5" id="KW-0808">Transferase</keyword>
<protein>
    <recommendedName>
        <fullName evidence="2">chitin synthase</fullName>
        <ecNumber evidence="2">2.4.1.16</ecNumber>
    </recommendedName>
</protein>
<evidence type="ECO:0000256" key="3">
    <source>
        <dbReference type="ARBA" id="ARBA00022475"/>
    </source>
</evidence>
<keyword evidence="14" id="KW-1185">Reference proteome</keyword>
<organism evidence="13 14">
    <name type="scientific">Ambispora leptoticha</name>
    <dbReference type="NCBI Taxonomy" id="144679"/>
    <lineage>
        <taxon>Eukaryota</taxon>
        <taxon>Fungi</taxon>
        <taxon>Fungi incertae sedis</taxon>
        <taxon>Mucoromycota</taxon>
        <taxon>Glomeromycotina</taxon>
        <taxon>Glomeromycetes</taxon>
        <taxon>Archaeosporales</taxon>
        <taxon>Ambisporaceae</taxon>
        <taxon>Ambispora</taxon>
    </lineage>
</organism>
<evidence type="ECO:0000256" key="10">
    <source>
        <dbReference type="SAM" id="MobiDB-lite"/>
    </source>
</evidence>
<keyword evidence="6 11" id="KW-0812">Transmembrane</keyword>
<feature type="transmembrane region" description="Helical" evidence="11">
    <location>
        <begin position="872"/>
        <end position="898"/>
    </location>
</feature>
<feature type="region of interest" description="Disordered" evidence="10">
    <location>
        <begin position="1"/>
        <end position="119"/>
    </location>
</feature>
<evidence type="ECO:0000256" key="8">
    <source>
        <dbReference type="ARBA" id="ARBA00023136"/>
    </source>
</evidence>
<name>A0A9N9DND4_9GLOM</name>
<evidence type="ECO:0000313" key="14">
    <source>
        <dbReference type="Proteomes" id="UP000789508"/>
    </source>
</evidence>
<feature type="transmembrane region" description="Helical" evidence="11">
    <location>
        <begin position="404"/>
        <end position="430"/>
    </location>
</feature>
<dbReference type="GO" id="GO:0004100">
    <property type="term" value="F:chitin synthase activity"/>
    <property type="evidence" value="ECO:0007669"/>
    <property type="project" value="UniProtKB-EC"/>
</dbReference>
<evidence type="ECO:0000256" key="5">
    <source>
        <dbReference type="ARBA" id="ARBA00022679"/>
    </source>
</evidence>
<comment type="subcellular location">
    <subcellularLocation>
        <location evidence="1">Cell membrane</location>
        <topology evidence="1">Multi-pass membrane protein</topology>
    </subcellularLocation>
</comment>
<accession>A0A9N9DND4</accession>
<evidence type="ECO:0000256" key="7">
    <source>
        <dbReference type="ARBA" id="ARBA00022989"/>
    </source>
</evidence>
<dbReference type="InterPro" id="IPR054295">
    <property type="entry name" value="CHS4-like_dom"/>
</dbReference>
<comment type="caution">
    <text evidence="13">The sequence shown here is derived from an EMBL/GenBank/DDBJ whole genome shotgun (WGS) entry which is preliminary data.</text>
</comment>
<feature type="transmembrane region" description="Helical" evidence="11">
    <location>
        <begin position="132"/>
        <end position="151"/>
    </location>
</feature>
<feature type="compositionally biased region" description="Polar residues" evidence="10">
    <location>
        <begin position="1"/>
        <end position="13"/>
    </location>
</feature>
<dbReference type="OrthoDB" id="370884at2759"/>
<evidence type="ECO:0000259" key="12">
    <source>
        <dbReference type="Pfam" id="PF22997"/>
    </source>
</evidence>
<dbReference type="GO" id="GO:0030428">
    <property type="term" value="C:cell septum"/>
    <property type="evidence" value="ECO:0007669"/>
    <property type="project" value="TreeGrafter"/>
</dbReference>
<keyword evidence="7 11" id="KW-1133">Transmembrane helix</keyword>
<dbReference type="InterPro" id="IPR004835">
    <property type="entry name" value="Chitin_synth"/>
</dbReference>
<dbReference type="EMBL" id="CAJVPS010008401">
    <property type="protein sequence ID" value="CAG8642842.1"/>
    <property type="molecule type" value="Genomic_DNA"/>
</dbReference>
<evidence type="ECO:0000256" key="9">
    <source>
        <dbReference type="ARBA" id="ARBA00023180"/>
    </source>
</evidence>
<dbReference type="PANTHER" id="PTHR22914">
    <property type="entry name" value="CHITIN SYNTHASE"/>
    <property type="match status" value="1"/>
</dbReference>
<feature type="transmembrane region" description="Helical" evidence="11">
    <location>
        <begin position="818"/>
        <end position="839"/>
    </location>
</feature>
<dbReference type="PANTHER" id="PTHR22914:SF16">
    <property type="entry name" value="CHITIN SYNTHASE 3"/>
    <property type="match status" value="1"/>
</dbReference>
<dbReference type="Proteomes" id="UP000789508">
    <property type="component" value="Unassembled WGS sequence"/>
</dbReference>
<evidence type="ECO:0000313" key="13">
    <source>
        <dbReference type="EMBL" id="CAG8642842.1"/>
    </source>
</evidence>
<feature type="transmembrane region" description="Helical" evidence="11">
    <location>
        <begin position="171"/>
        <end position="189"/>
    </location>
</feature>
<feature type="domain" description="Chitin synthase 4-like" evidence="12">
    <location>
        <begin position="312"/>
        <end position="390"/>
    </location>
</feature>
<dbReference type="EC" id="2.4.1.16" evidence="2"/>
<keyword evidence="4" id="KW-0328">Glycosyltransferase</keyword>
<keyword evidence="9" id="KW-0325">Glycoprotein</keyword>
<reference evidence="13" key="1">
    <citation type="submission" date="2021-06" db="EMBL/GenBank/DDBJ databases">
        <authorList>
            <person name="Kallberg Y."/>
            <person name="Tangrot J."/>
            <person name="Rosling A."/>
        </authorList>
    </citation>
    <scope>NUCLEOTIDE SEQUENCE</scope>
    <source>
        <strain evidence="13">FL130A</strain>
    </source>
</reference>
<evidence type="ECO:0000256" key="1">
    <source>
        <dbReference type="ARBA" id="ARBA00004651"/>
    </source>
</evidence>
<feature type="non-terminal residue" evidence="13">
    <location>
        <position position="1112"/>
    </location>
</feature>
<dbReference type="Pfam" id="PF03142">
    <property type="entry name" value="Chitin_synth_2"/>
    <property type="match status" value="1"/>
</dbReference>
<feature type="compositionally biased region" description="Polar residues" evidence="10">
    <location>
        <begin position="955"/>
        <end position="967"/>
    </location>
</feature>